<dbReference type="InterPro" id="IPR020057">
    <property type="entry name" value="Ribosomal_bL25_b-dom"/>
</dbReference>
<keyword evidence="3 5" id="KW-0689">Ribosomal protein</keyword>
<keyword evidence="9" id="KW-1185">Reference proteome</keyword>
<evidence type="ECO:0000256" key="2">
    <source>
        <dbReference type="ARBA" id="ARBA00022884"/>
    </source>
</evidence>
<dbReference type="Proteomes" id="UP000184442">
    <property type="component" value="Unassembled WGS sequence"/>
</dbReference>
<dbReference type="Gene3D" id="2.170.120.20">
    <property type="entry name" value="Ribosomal protein L25, beta domain"/>
    <property type="match status" value="1"/>
</dbReference>
<dbReference type="EMBL" id="FQZS01000018">
    <property type="protein sequence ID" value="SHJ16852.1"/>
    <property type="molecule type" value="Genomic_DNA"/>
</dbReference>
<proteinExistence type="inferred from homology"/>
<evidence type="ECO:0000259" key="6">
    <source>
        <dbReference type="Pfam" id="PF01386"/>
    </source>
</evidence>
<keyword evidence="4 5" id="KW-0687">Ribonucleoprotein</keyword>
<dbReference type="GO" id="GO:0008097">
    <property type="term" value="F:5S rRNA binding"/>
    <property type="evidence" value="ECO:0007669"/>
    <property type="project" value="InterPro"/>
</dbReference>
<dbReference type="GO" id="GO:0022625">
    <property type="term" value="C:cytosolic large ribosomal subunit"/>
    <property type="evidence" value="ECO:0007669"/>
    <property type="project" value="TreeGrafter"/>
</dbReference>
<evidence type="ECO:0000256" key="5">
    <source>
        <dbReference type="HAMAP-Rule" id="MF_01334"/>
    </source>
</evidence>
<sequence length="191" mass="21471">MGIAKLEAFNRHEKGYKVRRENFVPGVIYGKGIGSIPVKFKKQDADKVIKNFGSRAKLTLVLDQKENFGFIKDTQSDIMSGKLIHMDIQVVHEEEEITHNVPLIFKGTDTLVYKKLILQSLIDEIQLKGKAKLIPDAIEFDVSGYDHVDNIMLKDIKLPEGVTYVGADDTPVAVITEIKETDEAVQSEEIE</sequence>
<dbReference type="CDD" id="cd00495">
    <property type="entry name" value="Ribosomal_L25_TL5_CTC"/>
    <property type="match status" value="1"/>
</dbReference>
<dbReference type="AlphaFoldDB" id="A0A1M6H3X5"/>
<dbReference type="Pfam" id="PF01386">
    <property type="entry name" value="Ribosomal_L25p"/>
    <property type="match status" value="1"/>
</dbReference>
<dbReference type="SUPFAM" id="SSF50715">
    <property type="entry name" value="Ribosomal protein L25-like"/>
    <property type="match status" value="1"/>
</dbReference>
<dbReference type="RefSeq" id="WP_073026643.1">
    <property type="nucleotide sequence ID" value="NZ_FQZS01000018.1"/>
</dbReference>
<name>A0A1M6H3X5_9FIRM</name>
<dbReference type="InterPro" id="IPR011035">
    <property type="entry name" value="Ribosomal_bL25/Gln-tRNA_synth"/>
</dbReference>
<dbReference type="GO" id="GO:0006412">
    <property type="term" value="P:translation"/>
    <property type="evidence" value="ECO:0007669"/>
    <property type="project" value="UniProtKB-UniRule"/>
</dbReference>
<dbReference type="Pfam" id="PF14693">
    <property type="entry name" value="Ribosomal_TL5_C"/>
    <property type="match status" value="1"/>
</dbReference>
<dbReference type="HAMAP" id="MF_01334">
    <property type="entry name" value="Ribosomal_bL25_CTC"/>
    <property type="match status" value="1"/>
</dbReference>
<feature type="domain" description="Large ribosomal subunit protein bL25 beta" evidence="7">
    <location>
        <begin position="96"/>
        <end position="177"/>
    </location>
</feature>
<dbReference type="NCBIfam" id="TIGR00731">
    <property type="entry name" value="bL25_bact_ctc"/>
    <property type="match status" value="1"/>
</dbReference>
<keyword evidence="2 5" id="KW-0694">RNA-binding</keyword>
<reference evidence="8 9" key="1">
    <citation type="submission" date="2016-11" db="EMBL/GenBank/DDBJ databases">
        <authorList>
            <person name="Jaros S."/>
            <person name="Januszkiewicz K."/>
            <person name="Wedrychowicz H."/>
        </authorList>
    </citation>
    <scope>NUCLEOTIDE SEQUENCE [LARGE SCALE GENOMIC DNA]</scope>
    <source>
        <strain evidence="8 9">DSM 19022</strain>
    </source>
</reference>
<comment type="similarity">
    <text evidence="5">Belongs to the bacterial ribosomal protein bL25 family. CTC subfamily.</text>
</comment>
<evidence type="ECO:0000313" key="9">
    <source>
        <dbReference type="Proteomes" id="UP000184442"/>
    </source>
</evidence>
<evidence type="ECO:0000313" key="8">
    <source>
        <dbReference type="EMBL" id="SHJ16852.1"/>
    </source>
</evidence>
<dbReference type="InterPro" id="IPR020930">
    <property type="entry name" value="Ribosomal_uL5_bac-type"/>
</dbReference>
<dbReference type="GO" id="GO:0003735">
    <property type="term" value="F:structural constituent of ribosome"/>
    <property type="evidence" value="ECO:0007669"/>
    <property type="project" value="InterPro"/>
</dbReference>
<dbReference type="STRING" id="1122184.SAMN02745176_02639"/>
<accession>A0A1M6H3X5</accession>
<comment type="subunit">
    <text evidence="5">Part of the 50S ribosomal subunit; part of the 5S rRNA/L5/L18/L25 subcomplex. Contacts the 5S rRNA. Binds to the 5S rRNA independently of L5 and L18.</text>
</comment>
<dbReference type="PANTHER" id="PTHR33284">
    <property type="entry name" value="RIBOSOMAL PROTEIN L25/GLN-TRNA SYNTHETASE, ANTI-CODON-BINDING DOMAIN-CONTAINING PROTEIN"/>
    <property type="match status" value="1"/>
</dbReference>
<dbReference type="InterPro" id="IPR020056">
    <property type="entry name" value="Rbsml_bL25/Gln-tRNA_synth_N"/>
</dbReference>
<gene>
    <name evidence="5" type="primary">rplY</name>
    <name evidence="5" type="synonym">ctc</name>
    <name evidence="8" type="ORF">SAMN02745176_02639</name>
</gene>
<evidence type="ECO:0000256" key="1">
    <source>
        <dbReference type="ARBA" id="ARBA00022730"/>
    </source>
</evidence>
<organism evidence="8 9">
    <name type="scientific">Lutispora thermophila DSM 19022</name>
    <dbReference type="NCBI Taxonomy" id="1122184"/>
    <lineage>
        <taxon>Bacteria</taxon>
        <taxon>Bacillati</taxon>
        <taxon>Bacillota</taxon>
        <taxon>Clostridia</taxon>
        <taxon>Lutisporales</taxon>
        <taxon>Lutisporaceae</taxon>
        <taxon>Lutispora</taxon>
    </lineage>
</organism>
<dbReference type="Gene3D" id="2.40.240.10">
    <property type="entry name" value="Ribosomal Protein L25, Chain P"/>
    <property type="match status" value="1"/>
</dbReference>
<dbReference type="InterPro" id="IPR029751">
    <property type="entry name" value="Ribosomal_L25_dom"/>
</dbReference>
<dbReference type="OrthoDB" id="9790002at2"/>
<dbReference type="PANTHER" id="PTHR33284:SF1">
    <property type="entry name" value="RIBOSOMAL PROTEIN L25_GLN-TRNA SYNTHETASE, ANTI-CODON-BINDING DOMAIN-CONTAINING PROTEIN"/>
    <property type="match status" value="1"/>
</dbReference>
<protein>
    <recommendedName>
        <fullName evidence="5">Large ribosomal subunit protein bL25</fullName>
    </recommendedName>
    <alternativeName>
        <fullName evidence="5">General stress protein CTC</fullName>
    </alternativeName>
</protein>
<evidence type="ECO:0000256" key="3">
    <source>
        <dbReference type="ARBA" id="ARBA00022980"/>
    </source>
</evidence>
<evidence type="ECO:0000256" key="4">
    <source>
        <dbReference type="ARBA" id="ARBA00023274"/>
    </source>
</evidence>
<evidence type="ECO:0000259" key="7">
    <source>
        <dbReference type="Pfam" id="PF14693"/>
    </source>
</evidence>
<dbReference type="InterPro" id="IPR037121">
    <property type="entry name" value="Ribosomal_bL25_C"/>
</dbReference>
<keyword evidence="1 5" id="KW-0699">rRNA-binding</keyword>
<comment type="function">
    <text evidence="5">This is one of the proteins that binds to the 5S RNA in the ribosome where it forms part of the central protuberance.</text>
</comment>
<dbReference type="InterPro" id="IPR001021">
    <property type="entry name" value="Ribosomal_bL25_long"/>
</dbReference>
<feature type="domain" description="Large ribosomal subunit protein bL25 L25" evidence="6">
    <location>
        <begin position="7"/>
        <end position="87"/>
    </location>
</feature>